<dbReference type="STRING" id="573983.B0681_09010"/>
<keyword evidence="2" id="KW-1185">Reference proteome</keyword>
<dbReference type="RefSeq" id="WP_078318393.1">
    <property type="nucleotide sequence ID" value="NZ_MUYV01000011.1"/>
</dbReference>
<sequence length="102" mass="10889">MPSVIMMHCLLTSNHRLYGGIGYTHEFKDDARAVSASLTSIPQYTRGFSLPVATADSSGVHAHLGVMTKVNDRFAINATVSANHANSDEKDIAGVIGVQAQF</sequence>
<comment type="caution">
    <text evidence="1">The sequence shown here is derived from an EMBL/GenBank/DDBJ whole genome shotgun (WGS) entry which is preliminary data.</text>
</comment>
<dbReference type="InterPro" id="IPR036709">
    <property type="entry name" value="Autotransporte_beta_dom_sf"/>
</dbReference>
<evidence type="ECO:0000313" key="2">
    <source>
        <dbReference type="Proteomes" id="UP000190683"/>
    </source>
</evidence>
<dbReference type="AlphaFoldDB" id="A0A1T0CP88"/>
<gene>
    <name evidence="1" type="ORF">B0681_09010</name>
</gene>
<evidence type="ECO:0000313" key="1">
    <source>
        <dbReference type="EMBL" id="OOS24079.1"/>
    </source>
</evidence>
<dbReference type="Proteomes" id="UP000190683">
    <property type="component" value="Unassembled WGS sequence"/>
</dbReference>
<reference evidence="1 2" key="1">
    <citation type="submission" date="2017-02" db="EMBL/GenBank/DDBJ databases">
        <title>Draft genome sequence of Moraxella porci CCUG 54912T type strain.</title>
        <authorList>
            <person name="Salva-Serra F."/>
            <person name="Engstrom-Jakobsson H."/>
            <person name="Thorell K."/>
            <person name="Jaen-Luchoro D."/>
            <person name="Gonzales-Siles L."/>
            <person name="Karlsson R."/>
            <person name="Yazdan S."/>
            <person name="Boulund F."/>
            <person name="Johnning A."/>
            <person name="Engstrand L."/>
            <person name="Kristiansson E."/>
            <person name="Moore E."/>
        </authorList>
    </citation>
    <scope>NUCLEOTIDE SEQUENCE [LARGE SCALE GENOMIC DNA]</scope>
    <source>
        <strain evidence="1 2">CCUG 54912</strain>
    </source>
</reference>
<dbReference type="EMBL" id="MUYV01000011">
    <property type="protein sequence ID" value="OOS24079.1"/>
    <property type="molecule type" value="Genomic_DNA"/>
</dbReference>
<dbReference type="Gene3D" id="2.40.128.130">
    <property type="entry name" value="Autotransporter beta-domain"/>
    <property type="match status" value="1"/>
</dbReference>
<dbReference type="SUPFAM" id="SSF103515">
    <property type="entry name" value="Autotransporter"/>
    <property type="match status" value="1"/>
</dbReference>
<accession>A0A1T0CP88</accession>
<organism evidence="1 2">
    <name type="scientific">Moraxella porci DSM 25326</name>
    <dbReference type="NCBI Taxonomy" id="573983"/>
    <lineage>
        <taxon>Bacteria</taxon>
        <taxon>Pseudomonadati</taxon>
        <taxon>Pseudomonadota</taxon>
        <taxon>Gammaproteobacteria</taxon>
        <taxon>Moraxellales</taxon>
        <taxon>Moraxellaceae</taxon>
        <taxon>Moraxella</taxon>
    </lineage>
</organism>
<name>A0A1T0CP88_9GAMM</name>
<protein>
    <submittedName>
        <fullName evidence="1">Uncharacterized protein</fullName>
    </submittedName>
</protein>
<proteinExistence type="predicted"/>